<organism evidence="10 11">
    <name type="scientific">Desulfovibrio fairfieldensis</name>
    <dbReference type="NCBI Taxonomy" id="44742"/>
    <lineage>
        <taxon>Bacteria</taxon>
        <taxon>Pseudomonadati</taxon>
        <taxon>Thermodesulfobacteriota</taxon>
        <taxon>Desulfovibrionia</taxon>
        <taxon>Desulfovibrionales</taxon>
        <taxon>Desulfovibrionaceae</taxon>
        <taxon>Desulfovibrio</taxon>
    </lineage>
</organism>
<feature type="transmembrane region" description="Helical" evidence="9">
    <location>
        <begin position="289"/>
        <end position="311"/>
    </location>
</feature>
<evidence type="ECO:0000256" key="9">
    <source>
        <dbReference type="SAM" id="Phobius"/>
    </source>
</evidence>
<dbReference type="PANTHER" id="PTHR42770:SF4">
    <property type="entry name" value="ARGININE_ORNITHINE ANTIPORTER-RELATED"/>
    <property type="match status" value="1"/>
</dbReference>
<evidence type="ECO:0000256" key="4">
    <source>
        <dbReference type="ARBA" id="ARBA00022475"/>
    </source>
</evidence>
<name>A0A0X8JK62_9BACT</name>
<dbReference type="GO" id="GO:0005886">
    <property type="term" value="C:plasma membrane"/>
    <property type="evidence" value="ECO:0007669"/>
    <property type="project" value="UniProtKB-SubCell"/>
</dbReference>
<dbReference type="Gene3D" id="1.20.1740.10">
    <property type="entry name" value="Amino acid/polyamine transporter I"/>
    <property type="match status" value="1"/>
</dbReference>
<dbReference type="EMBL" id="CP014229">
    <property type="protein sequence ID" value="AMD89878.1"/>
    <property type="molecule type" value="Genomic_DNA"/>
</dbReference>
<evidence type="ECO:0000256" key="7">
    <source>
        <dbReference type="ARBA" id="ARBA00022989"/>
    </source>
</evidence>
<dbReference type="PIRSF" id="PIRSF006060">
    <property type="entry name" value="AA_transporter"/>
    <property type="match status" value="1"/>
</dbReference>
<feature type="transmembrane region" description="Helical" evidence="9">
    <location>
        <begin position="35"/>
        <end position="58"/>
    </location>
</feature>
<evidence type="ECO:0000256" key="8">
    <source>
        <dbReference type="ARBA" id="ARBA00023136"/>
    </source>
</evidence>
<dbReference type="InterPro" id="IPR050367">
    <property type="entry name" value="APC_superfamily"/>
</dbReference>
<keyword evidence="8 9" id="KW-0472">Membrane</keyword>
<dbReference type="Pfam" id="PF13520">
    <property type="entry name" value="AA_permease_2"/>
    <property type="match status" value="1"/>
</dbReference>
<dbReference type="InterPro" id="IPR002293">
    <property type="entry name" value="AA/rel_permease1"/>
</dbReference>
<feature type="transmembrane region" description="Helical" evidence="9">
    <location>
        <begin position="209"/>
        <end position="227"/>
    </location>
</feature>
<dbReference type="GO" id="GO:0022857">
    <property type="term" value="F:transmembrane transporter activity"/>
    <property type="evidence" value="ECO:0007669"/>
    <property type="project" value="InterPro"/>
</dbReference>
<feature type="transmembrane region" description="Helical" evidence="9">
    <location>
        <begin position="332"/>
        <end position="355"/>
    </location>
</feature>
<protein>
    <submittedName>
        <fullName evidence="10">Arginine:agmatine antiporter</fullName>
    </submittedName>
</protein>
<evidence type="ECO:0000256" key="3">
    <source>
        <dbReference type="ARBA" id="ARBA00022448"/>
    </source>
</evidence>
<keyword evidence="3" id="KW-0813">Transport</keyword>
<evidence type="ECO:0000256" key="5">
    <source>
        <dbReference type="ARBA" id="ARBA00022692"/>
    </source>
</evidence>
<dbReference type="AlphaFoldDB" id="A0A0X8JK62"/>
<dbReference type="KEGG" id="dfi:AXF13_06980"/>
<dbReference type="InterPro" id="IPR004754">
    <property type="entry name" value="Amino_acid_antiprt"/>
</dbReference>
<keyword evidence="7 9" id="KW-1133">Transmembrane helix</keyword>
<dbReference type="NCBIfam" id="TIGR00905">
    <property type="entry name" value="2A0302"/>
    <property type="match status" value="1"/>
</dbReference>
<evidence type="ECO:0000256" key="1">
    <source>
        <dbReference type="ARBA" id="ARBA00004651"/>
    </source>
</evidence>
<feature type="transmembrane region" description="Helical" evidence="9">
    <location>
        <begin position="361"/>
        <end position="384"/>
    </location>
</feature>
<gene>
    <name evidence="10" type="ORF">AXF13_06980</name>
</gene>
<dbReference type="PANTHER" id="PTHR42770">
    <property type="entry name" value="AMINO ACID TRANSPORTER-RELATED"/>
    <property type="match status" value="1"/>
</dbReference>
<keyword evidence="6" id="KW-0029">Amino-acid transport</keyword>
<feature type="transmembrane region" description="Helical" evidence="9">
    <location>
        <begin position="86"/>
        <end position="108"/>
    </location>
</feature>
<feature type="transmembrane region" description="Helical" evidence="9">
    <location>
        <begin position="461"/>
        <end position="481"/>
    </location>
</feature>
<feature type="transmembrane region" description="Helical" evidence="9">
    <location>
        <begin position="239"/>
        <end position="261"/>
    </location>
</feature>
<feature type="transmembrane region" description="Helical" evidence="9">
    <location>
        <begin position="128"/>
        <end position="146"/>
    </location>
</feature>
<evidence type="ECO:0000256" key="6">
    <source>
        <dbReference type="ARBA" id="ARBA00022970"/>
    </source>
</evidence>
<evidence type="ECO:0000256" key="2">
    <source>
        <dbReference type="ARBA" id="ARBA00008220"/>
    </source>
</evidence>
<accession>A0A0X8JK62</accession>
<keyword evidence="4" id="KW-1003">Cell membrane</keyword>
<evidence type="ECO:0000313" key="10">
    <source>
        <dbReference type="EMBL" id="AMD89878.1"/>
    </source>
</evidence>
<dbReference type="GO" id="GO:0006865">
    <property type="term" value="P:amino acid transport"/>
    <property type="evidence" value="ECO:0007669"/>
    <property type="project" value="UniProtKB-KW"/>
</dbReference>
<dbReference type="Proteomes" id="UP000069241">
    <property type="component" value="Chromosome"/>
</dbReference>
<comment type="subcellular location">
    <subcellularLocation>
        <location evidence="1">Cell membrane</location>
        <topology evidence="1">Multi-pass membrane protein</topology>
    </subcellularLocation>
</comment>
<keyword evidence="5 9" id="KW-0812">Transmembrane</keyword>
<evidence type="ECO:0000313" key="11">
    <source>
        <dbReference type="Proteomes" id="UP000069241"/>
    </source>
</evidence>
<dbReference type="RefSeq" id="WP_062252189.1">
    <property type="nucleotide sequence ID" value="NZ_CP014229.1"/>
</dbReference>
<dbReference type="STRING" id="44742.AXF13_06980"/>
<proteinExistence type="inferred from homology"/>
<keyword evidence="11" id="KW-1185">Reference proteome</keyword>
<reference evidence="11" key="1">
    <citation type="submission" date="2016-02" db="EMBL/GenBank/DDBJ databases">
        <authorList>
            <person name="Holder M.E."/>
            <person name="Ajami N.J."/>
            <person name="Petrosino J.F."/>
        </authorList>
    </citation>
    <scope>NUCLEOTIDE SEQUENCE [LARGE SCALE GENOMIC DNA]</scope>
    <source>
        <strain evidence="11">CCUG 45958</strain>
    </source>
</reference>
<feature type="transmembrane region" description="Helical" evidence="9">
    <location>
        <begin position="422"/>
        <end position="441"/>
    </location>
</feature>
<sequence length="483" mass="52422">MAQSTTKKLGVVALASVVVSSMVGGGIYSLPQNMAAAASVGAVLIAWVITGLGMYFLANSFRILSDIRPDLKAGIYMYGREGFGPFVGFLIAWGYWLCQIFGNVGYAVITMDALNYFFPPYFQGGNTIQSIIGGSILIWMFNFVVLRGTHQAAIINTIGTIGKLIPLFIFIIVMVFMFNIDKFDFDFFGKLAVDNGHHLGGLGAQVKSTMLVTLWAFIGIEGAVVLSDKARTPDDVGKATVMGFLGCLVVYILLSVLPYGFMTQAELSAVPTPSTAGVLERAVGPWGSWLMNVGLIIAVLASWLAWTLITAEMPYAASKNGTFPRQFSKENAAGAPSVSLWVTSLLMQLALLLVYFSNNAWSMMLSITGVMVLPAYLISMLFLWKTCEDGQYPQKAPTGRAAALACAALGTLYGFWLIYAAGLHYMLMAMVLIALGIPVYIWSRKQHPDQTPLFKNYEKVILVLLVLAALVAIYLFARGIITL</sequence>
<feature type="transmembrane region" description="Helical" evidence="9">
    <location>
        <begin position="153"/>
        <end position="178"/>
    </location>
</feature>
<feature type="transmembrane region" description="Helical" evidence="9">
    <location>
        <begin position="396"/>
        <end position="416"/>
    </location>
</feature>
<comment type="similarity">
    <text evidence="2">Belongs to the amino acid-polyamine-organocation (APC) superfamily. Basic amino acid/polyamine antiporter (APA) (TC 2.A.3.2) family.</text>
</comment>